<name>A0ABP7UAX3_9BACT</name>
<reference evidence="2" key="1">
    <citation type="journal article" date="2019" name="Int. J. Syst. Evol. Microbiol.">
        <title>The Global Catalogue of Microorganisms (GCM) 10K type strain sequencing project: providing services to taxonomists for standard genome sequencing and annotation.</title>
        <authorList>
            <consortium name="The Broad Institute Genomics Platform"/>
            <consortium name="The Broad Institute Genome Sequencing Center for Infectious Disease"/>
            <person name="Wu L."/>
            <person name="Ma J."/>
        </authorList>
    </citation>
    <scope>NUCLEOTIDE SEQUENCE [LARGE SCALE GENOMIC DNA]</scope>
    <source>
        <strain evidence="2">JCM 17225</strain>
    </source>
</reference>
<dbReference type="EMBL" id="BAABDK010000018">
    <property type="protein sequence ID" value="GAA4039152.1"/>
    <property type="molecule type" value="Genomic_DNA"/>
</dbReference>
<protein>
    <submittedName>
        <fullName evidence="1">Uncharacterized protein</fullName>
    </submittedName>
</protein>
<keyword evidence="2" id="KW-1185">Reference proteome</keyword>
<evidence type="ECO:0000313" key="2">
    <source>
        <dbReference type="Proteomes" id="UP001501469"/>
    </source>
</evidence>
<sequence>MANSGDGRTPGLLVCVSADTATRSEQGFLGAHLTVSEREADGLAVLVLQQLRAVTALSDSVRTPRNALFTVVVTRDGFPEYRRDLTNQGTVTALLNGVKKEVARDRVPLRGEVKQNLLAALEYNVQWMSPGQR</sequence>
<gene>
    <name evidence="1" type="ORF">GCM10022409_26010</name>
</gene>
<accession>A0ABP7UAX3</accession>
<proteinExistence type="predicted"/>
<evidence type="ECO:0000313" key="1">
    <source>
        <dbReference type="EMBL" id="GAA4039152.1"/>
    </source>
</evidence>
<comment type="caution">
    <text evidence="1">The sequence shown here is derived from an EMBL/GenBank/DDBJ whole genome shotgun (WGS) entry which is preliminary data.</text>
</comment>
<dbReference type="Proteomes" id="UP001501469">
    <property type="component" value="Unassembled WGS sequence"/>
</dbReference>
<organism evidence="1 2">
    <name type="scientific">Hymenobacter glaciei</name>
    <dbReference type="NCBI Taxonomy" id="877209"/>
    <lineage>
        <taxon>Bacteria</taxon>
        <taxon>Pseudomonadati</taxon>
        <taxon>Bacteroidota</taxon>
        <taxon>Cytophagia</taxon>
        <taxon>Cytophagales</taxon>
        <taxon>Hymenobacteraceae</taxon>
        <taxon>Hymenobacter</taxon>
    </lineage>
</organism>